<dbReference type="Gene3D" id="1.10.1200.10">
    <property type="entry name" value="ACP-like"/>
    <property type="match status" value="3"/>
</dbReference>
<dbReference type="Gene3D" id="3.30.559.30">
    <property type="entry name" value="Nonribosomal peptide synthetase, condensation domain"/>
    <property type="match status" value="3"/>
</dbReference>
<dbReference type="FunFam" id="3.30.559.30:FF:000003">
    <property type="entry name" value="Nonribosomal peptide synthase SidD"/>
    <property type="match status" value="2"/>
</dbReference>
<evidence type="ECO:0000256" key="4">
    <source>
        <dbReference type="ARBA" id="ARBA00029454"/>
    </source>
</evidence>
<dbReference type="InterPro" id="IPR045851">
    <property type="entry name" value="AMP-bd_C_sf"/>
</dbReference>
<evidence type="ECO:0000259" key="5">
    <source>
        <dbReference type="PROSITE" id="PS50075"/>
    </source>
</evidence>
<evidence type="ECO:0000256" key="1">
    <source>
        <dbReference type="ARBA" id="ARBA00022450"/>
    </source>
</evidence>
<dbReference type="PROSITE" id="PS50075">
    <property type="entry name" value="CARRIER"/>
    <property type="match status" value="3"/>
</dbReference>
<dbReference type="EMBL" id="PXXK01000054">
    <property type="protein sequence ID" value="RFN52981.1"/>
    <property type="molecule type" value="Genomic_DNA"/>
</dbReference>
<dbReference type="PANTHER" id="PTHR45527:SF1">
    <property type="entry name" value="FATTY ACID SYNTHASE"/>
    <property type="match status" value="1"/>
</dbReference>
<reference evidence="6 7" key="1">
    <citation type="journal article" date="2018" name="PLoS Pathog.">
        <title>Evolution of structural diversity of trichothecenes, a family of toxins produced by plant pathogenic and entomopathogenic fungi.</title>
        <authorList>
            <person name="Proctor R.H."/>
            <person name="McCormick S.P."/>
            <person name="Kim H.S."/>
            <person name="Cardoza R.E."/>
            <person name="Stanley A.M."/>
            <person name="Lindo L."/>
            <person name="Kelly A."/>
            <person name="Brown D.W."/>
            <person name="Lee T."/>
            <person name="Vaughan M.M."/>
            <person name="Alexander N.J."/>
            <person name="Busman M."/>
            <person name="Gutierrez S."/>
        </authorList>
    </citation>
    <scope>NUCLEOTIDE SEQUENCE [LARGE SCALE GENOMIC DNA]</scope>
    <source>
        <strain evidence="6 7">NRRL 13405</strain>
    </source>
</reference>
<dbReference type="SUPFAM" id="SSF56801">
    <property type="entry name" value="Acetyl-CoA synthetase-like"/>
    <property type="match status" value="3"/>
</dbReference>
<dbReference type="PROSITE" id="PS00455">
    <property type="entry name" value="AMP_BINDING"/>
    <property type="match status" value="3"/>
</dbReference>
<comment type="caution">
    <text evidence="6">The sequence shown here is derived from an EMBL/GenBank/DDBJ whole genome shotgun (WGS) entry which is preliminary data.</text>
</comment>
<feature type="domain" description="Carrier" evidence="5">
    <location>
        <begin position="2113"/>
        <end position="2192"/>
    </location>
</feature>
<dbReference type="InterPro" id="IPR010071">
    <property type="entry name" value="AA_adenyl_dom"/>
</dbReference>
<dbReference type="PANTHER" id="PTHR45527">
    <property type="entry name" value="NONRIBOSOMAL PEPTIDE SYNTHETASE"/>
    <property type="match status" value="1"/>
</dbReference>
<comment type="similarity">
    <text evidence="4">Belongs to the NRP synthetase family.</text>
</comment>
<dbReference type="GO" id="GO:0044550">
    <property type="term" value="P:secondary metabolite biosynthetic process"/>
    <property type="evidence" value="ECO:0007669"/>
    <property type="project" value="TreeGrafter"/>
</dbReference>
<dbReference type="CDD" id="cd19545">
    <property type="entry name" value="FUM14_C_NRPS-like"/>
    <property type="match status" value="3"/>
</dbReference>
<dbReference type="SUPFAM" id="SSF47336">
    <property type="entry name" value="ACP-like"/>
    <property type="match status" value="3"/>
</dbReference>
<dbReference type="NCBIfam" id="NF003417">
    <property type="entry name" value="PRK04813.1"/>
    <property type="match status" value="3"/>
</dbReference>
<feature type="domain" description="Carrier" evidence="5">
    <location>
        <begin position="1033"/>
        <end position="1112"/>
    </location>
</feature>
<proteinExistence type="inferred from homology"/>
<evidence type="ECO:0000256" key="3">
    <source>
        <dbReference type="ARBA" id="ARBA00022598"/>
    </source>
</evidence>
<accession>A0A395MYJ2</accession>
<keyword evidence="3" id="KW-0436">Ligase</keyword>
<dbReference type="GO" id="GO:0043041">
    <property type="term" value="P:amino acid activation for nonribosomal peptide biosynthetic process"/>
    <property type="evidence" value="ECO:0007669"/>
    <property type="project" value="TreeGrafter"/>
</dbReference>
<dbReference type="Gene3D" id="3.30.300.30">
    <property type="match status" value="3"/>
</dbReference>
<keyword evidence="7" id="KW-1185">Reference proteome</keyword>
<organism evidence="6 7">
    <name type="scientific">Fusarium flagelliforme</name>
    <dbReference type="NCBI Taxonomy" id="2675880"/>
    <lineage>
        <taxon>Eukaryota</taxon>
        <taxon>Fungi</taxon>
        <taxon>Dikarya</taxon>
        <taxon>Ascomycota</taxon>
        <taxon>Pezizomycotina</taxon>
        <taxon>Sordariomycetes</taxon>
        <taxon>Hypocreomycetidae</taxon>
        <taxon>Hypocreales</taxon>
        <taxon>Nectriaceae</taxon>
        <taxon>Fusarium</taxon>
        <taxon>Fusarium incarnatum-equiseti species complex</taxon>
    </lineage>
</organism>
<dbReference type="NCBIfam" id="TIGR01733">
    <property type="entry name" value="AA-adenyl-dom"/>
    <property type="match status" value="3"/>
</dbReference>
<dbReference type="PROSITE" id="PS00012">
    <property type="entry name" value="PHOSPHOPANTETHEINE"/>
    <property type="match status" value="3"/>
</dbReference>
<dbReference type="SUPFAM" id="SSF52777">
    <property type="entry name" value="CoA-dependent acyltransferases"/>
    <property type="match status" value="6"/>
</dbReference>
<name>A0A395MYJ2_9HYPO</name>
<dbReference type="Proteomes" id="UP000265631">
    <property type="component" value="Unassembled WGS sequence"/>
</dbReference>
<dbReference type="GO" id="GO:0031177">
    <property type="term" value="F:phosphopantetheine binding"/>
    <property type="evidence" value="ECO:0007669"/>
    <property type="project" value="TreeGrafter"/>
</dbReference>
<dbReference type="GO" id="GO:0005737">
    <property type="term" value="C:cytoplasm"/>
    <property type="evidence" value="ECO:0007669"/>
    <property type="project" value="TreeGrafter"/>
</dbReference>
<evidence type="ECO:0000256" key="2">
    <source>
        <dbReference type="ARBA" id="ARBA00022553"/>
    </source>
</evidence>
<dbReference type="InterPro" id="IPR036736">
    <property type="entry name" value="ACP-like_sf"/>
</dbReference>
<dbReference type="GO" id="GO:0016874">
    <property type="term" value="F:ligase activity"/>
    <property type="evidence" value="ECO:0007669"/>
    <property type="project" value="UniProtKB-KW"/>
</dbReference>
<dbReference type="InterPro" id="IPR006162">
    <property type="entry name" value="Ppantetheine_attach_site"/>
</dbReference>
<evidence type="ECO:0000313" key="6">
    <source>
        <dbReference type="EMBL" id="RFN52981.1"/>
    </source>
</evidence>
<dbReference type="Gene3D" id="3.40.50.12780">
    <property type="entry name" value="N-terminal domain of ligase-like"/>
    <property type="match status" value="3"/>
</dbReference>
<dbReference type="InterPro" id="IPR001242">
    <property type="entry name" value="Condensation_dom"/>
</dbReference>
<dbReference type="InterPro" id="IPR023213">
    <property type="entry name" value="CAT-like_dom_sf"/>
</dbReference>
<dbReference type="FunFam" id="3.40.50.12780:FF:000014">
    <property type="entry name" value="Nonribosomal peptide synthetase 1"/>
    <property type="match status" value="1"/>
</dbReference>
<keyword evidence="1" id="KW-0596">Phosphopantetheine</keyword>
<dbReference type="InterPro" id="IPR020845">
    <property type="entry name" value="AMP-binding_CS"/>
</dbReference>
<dbReference type="Gene3D" id="3.30.559.10">
    <property type="entry name" value="Chloramphenicol acetyltransferase-like domain"/>
    <property type="match status" value="3"/>
</dbReference>
<dbReference type="CDD" id="cd05918">
    <property type="entry name" value="A_NRPS_SidN3_like"/>
    <property type="match status" value="3"/>
</dbReference>
<protein>
    <submittedName>
        <fullName evidence="6">Non-ribosomal peptide synthetase</fullName>
    </submittedName>
</protein>
<dbReference type="InterPro" id="IPR009081">
    <property type="entry name" value="PP-bd_ACP"/>
</dbReference>
<dbReference type="FunFam" id="3.30.300.30:FF:000015">
    <property type="entry name" value="Nonribosomal peptide synthase SidD"/>
    <property type="match status" value="3"/>
</dbReference>
<dbReference type="STRING" id="2594813.A0A395MYJ2"/>
<gene>
    <name evidence="6" type="ORF">FIE12Z_2752</name>
</gene>
<feature type="domain" description="Carrier" evidence="5">
    <location>
        <begin position="3188"/>
        <end position="3265"/>
    </location>
</feature>
<sequence length="3275" mass="363461">MPPIIFDHAATPLGHTNGAKEETIDNDILPFSTLGAISNLEDLLSEIRKQCNLYAEESIQDAYVCTEVQKSIIEANQSPVVSYAYRLVDDCDVDRFKSAWEQCLQICNSLRARIVSFNGDIFQAIIKEGPVWEARVPSELSLALDALARIEITHGSRLCHYALHEDHDGKKYFLFVAHQAIVDGWTMRLVLETLHRFYYDDDPLDLLQQVTLTAHMSNSPNMESTRQYWEEKLHDAKPSSVLRLRPPETCTPRTLRHIATKMPLSDSEEIITNRENILRAAWALLLSHLSDSENVTFGQLVSGRQAPVAGIEKVLGSVAAVVPFALKVDQIADVKSFLLKVQAQAAEMAPHEHFGLRNISKINSDSGDLCDFSSVLVIHEDELNWRKAATRLLERLDDEEPPPKNSTGVLSGYPLAIDCSLLPEHVKLRVCYNPNRIDQVQAEALLHQFDRIVQQLLPQDESPLASISPQGTWDIEQATTWNNEDIPEVVENCVHYAISRQAQKRPHDIAIDAWDGKLTYHELDCAANRLAHYLIDFGVKTEDLVIVCFEKSMWFCVAILAINKAGAAWVPLDPQHPKERHQQVIQQTKALLALTSSGVSDLCERLGLRVITIGDTFDKALQEGRPREMSLPEVSPRNAAYVLFTSGSTGTPKGFLTEHGAICSSQKAVCKRLGLTSEARMLQFASHVFDACVYESLFTLMVGGCLCVPSDHIRLNKLPEFMSERSVTWAAFIPSFLRTLSPYQVPSLQALISGGEAFGRDLLEIWSGKCRLINVWGPAECCPITAIHEWLSPTESPLTIGRPVGSFCWIVDPQNPRKPAPIGCIGEIMIQGPTLLREYLSDIQKTNDTVMTNLPEWMPRRHEPGWSKCYKSGDLAYYNPDGTMEFAGRKDTQVKIRGLRVELGEIEYTIKRATEVSQVAVETLSNEATTILVAYLCFNQESRVALRGHGNDKDEADIFLPLTDTLRRQIQDLKEYLQRKLPHYMVPTTFIPCAYMPFITSTKLDRKRLRQLPELLTQEQRAEYSLVSFEKIKPETTLEISLQEVWASILNIDQDSIGRHDSFLQLGGDSINVIQLVSLARQQNIGLTVASILKDPRLSSVAASATIVDGGDAVEVPSFSLLPHDQKHYFIEQAREQCGLTTAQVIKDILPCTPLQEGLMALSITQPGSYMARFAVYPPGGSDMSDLLSALNTTVKHVAILRTRIILVPEGCYQVILSEDMNWQSAHKQPLSELTSSTPPSVGYGKSLSLFTMTEDNGGPCVLWDLHHSLYDGFSFLRIVKILQNALGLSTETVHPVPLSNYVKFVQSIDPLESKTYWTQQLEGANTMQFPPKTTAQLGPSCEGSFSHAFRIPHRQASDVTLSNLLRGAWALLLSRYLDTNDVEFGCTVSGRSGAISQIENVLGPTLATVPVRVQMNRNSSIAAFLKQVQQQSNDMIPYEHTGLQTIARYGEEFRQACDIRNQLIVQPAEIFGAAQTPELSHGLIKSLPNSDRHFDAFPLVMECVVDSEGSIELHAHFDTGVIAPQQIQAICGQFGHVVTQLVTKPRNLLSDISFCGPEDVKRVMEWNAQNPPKLVYTRVQDLISDQAKRQPHKVAIHSRDGRFTYSQLEKLSDSFAWHLSFLGVAPEKPVAVCVDKSKWAVVTMLAVMKSGGVYVPLDPAYPRSRLQALLERTQADLVLVSPTTASLFSDMALRSVVVSSQLILELPDLDTSASSNLDVRPEHAAYIAFTSGSTGQPKGIVVEHASLCSSIMGHGGAYGLGPESRMLQFSNFTFDGSLSEILTPLVFGGTVCMPSDTQRLQHVTKFIQDAQVNVAILTPSFADTIRPDDVRTLDTLVLSGEVITKDQLELWCGRVKLINAYGPSEVCVDCATHIFKSPEDSPTKIGVAHNATLWIVEPDDHDQLAPVGCIGEVLVQGPSLARGYYGDEIKTKEVFLDNLKWLPQSRGDKYTRLYKTGDLARYNHDGTIEYLGRKDTQVKLRGQRVELGEIEYNIKKDVTGLEHVAVEVVHRGRTDILVAFLAFDRAQQDDADNVECILVPNDDTMRTTLAGLLSDLQASLPAYMVPSIFLPLKKMPFVSSMKIDRKRLRDLVKNLSPFEFAGYSNSSKDTTPPTTDMELRLRDLWAQVLHIKAEKIGKNDNFLRIGGDSIGAIQLASLARKHGIEVAVTSIFKDARLCRVAESATLIDGNFVESDIAPFSLLPVSLAAEAKEQCKLGSDERIEDIYPCTPLQEGIMALTATNQGSYTARNVFKVPENVDVDRFKHAWCQTVRSCANLRTRIIVSAGITAQVVVKDDIYWYDEDSINVEDGMTYGSRLCRYSLTKRSDSDTYFTWIMHHTIFDGWSGNLMREQLQSFYHQGEAPQLNPYNRFIKYVVSLDRKGCEEYWRKQLLDVKQTSFPLPRLQKESERVRTGSCSKSASHNIPFTQSSGSSITMATIIRAAWTIVIARYCDTDDVCFGTSVSGRNAPVPGLDSMTGPTIATVPVRVHLDKEKSVEDFLQDIQTQASEMVAFEQFGLQNIANLSESARQACDFQSLLAIQPAKLLITVNNSDSVISLTDEASEGSFNYPLVVQVWLHDDHIQLDITYDPLVLDDSQITTLSNRFDVVVQQLSRHRNEGLLSQVSIRTPRDIQQAVSWNSETPEVTDSCIHDLIAEQADLRPDVIAVDAWDKIFTYAGLNEAVNKLAYHLRFHACISKEELVPVCFEKSAWFFVAILAINKAGAAWVPLDPSQPNGRHQQVVKQTHSKSAVTSPTNAKLCSALGLNVVIVDAASMRTLGEGEGSPLSETSSQDVAYVMFTSGSTGTPKGVVLEHGSVCASQLAAAKKLGMTSDTTMLQFSSYAFDAFVTEAFATLFSGGRVCVPSDQDRMDSLAEFMRDKNVNWALLTPSLARTLRPEDVPGLQVLLLGGEACGTDILSEWHGKARIINCWGPVEACVMSAFHVWESPTESPLTIGRPVGCNVWILESNDNLLKPAPVGCVGDLFIQGPNVLREYLSDPIRTKEVVLPPPKWMPKDKGEQIYKTGDLGYYNPDGTIQFVGRADSQVKIRGLRVELGEVESSIQTVSAIRQVAVDVFEMEAGKSLVAYLCFHQDANIESPISVQSSDDNLGDIFLPLTDDRKTQVDTVVRYLAEKLPRYMIPTIFIPCSYMPVITSTKLDRGRLRNLTIKLGPSRITEYSLVDSLKRPPQTEMERQVQALFASVLKVEPDSIGRDDSYLKIGGDSINAIQLVTLARQKGFVGLTVAAIFRDSRLSHLAHAIVKNSASRFSGNTVE</sequence>
<dbReference type="InterPro" id="IPR042099">
    <property type="entry name" value="ANL_N_sf"/>
</dbReference>
<keyword evidence="2" id="KW-0597">Phosphoprotein</keyword>
<dbReference type="Pfam" id="PF00668">
    <property type="entry name" value="Condensation"/>
    <property type="match status" value="3"/>
</dbReference>
<dbReference type="InterPro" id="IPR000873">
    <property type="entry name" value="AMP-dep_synth/lig_dom"/>
</dbReference>
<dbReference type="Pfam" id="PF00550">
    <property type="entry name" value="PP-binding"/>
    <property type="match status" value="3"/>
</dbReference>
<evidence type="ECO:0000313" key="7">
    <source>
        <dbReference type="Proteomes" id="UP000265631"/>
    </source>
</evidence>
<dbReference type="Pfam" id="PF00501">
    <property type="entry name" value="AMP-binding"/>
    <property type="match status" value="3"/>
</dbReference>